<accession>A0ABW8AKQ1</accession>
<evidence type="ECO:0000313" key="2">
    <source>
        <dbReference type="EMBL" id="MFI7586960.1"/>
    </source>
</evidence>
<dbReference type="InterPro" id="IPR004360">
    <property type="entry name" value="Glyas_Fos-R_dOase_dom"/>
</dbReference>
<dbReference type="InterPro" id="IPR037523">
    <property type="entry name" value="VOC_core"/>
</dbReference>
<dbReference type="Proteomes" id="UP001612915">
    <property type="component" value="Unassembled WGS sequence"/>
</dbReference>
<sequence length="121" mass="13384">MDMFAGVPVRDIAAAEAWYARFFGGGPSFRPNEAEAVWEIVEHGYVFLRQAPEHAGHAAHTLFVRDVDGWAARLEGADLKPEVVEEYENGVRKLVFHDPDGNELGIGGTVRQPTATRLRPV</sequence>
<gene>
    <name evidence="2" type="ORF">ACIB24_07780</name>
</gene>
<reference evidence="2 3" key="1">
    <citation type="submission" date="2024-10" db="EMBL/GenBank/DDBJ databases">
        <title>The Natural Products Discovery Center: Release of the First 8490 Sequenced Strains for Exploring Actinobacteria Biosynthetic Diversity.</title>
        <authorList>
            <person name="Kalkreuter E."/>
            <person name="Kautsar S.A."/>
            <person name="Yang D."/>
            <person name="Bader C.D."/>
            <person name="Teijaro C.N."/>
            <person name="Fluegel L."/>
            <person name="Davis C.M."/>
            <person name="Simpson J.R."/>
            <person name="Lauterbach L."/>
            <person name="Steele A.D."/>
            <person name="Gui C."/>
            <person name="Meng S."/>
            <person name="Li G."/>
            <person name="Viehrig K."/>
            <person name="Ye F."/>
            <person name="Su P."/>
            <person name="Kiefer A.F."/>
            <person name="Nichols A."/>
            <person name="Cepeda A.J."/>
            <person name="Yan W."/>
            <person name="Fan B."/>
            <person name="Jiang Y."/>
            <person name="Adhikari A."/>
            <person name="Zheng C.-J."/>
            <person name="Schuster L."/>
            <person name="Cowan T.M."/>
            <person name="Smanski M.J."/>
            <person name="Chevrette M.G."/>
            <person name="De Carvalho L.P.S."/>
            <person name="Shen B."/>
        </authorList>
    </citation>
    <scope>NUCLEOTIDE SEQUENCE [LARGE SCALE GENOMIC DNA]</scope>
    <source>
        <strain evidence="2 3">NPDC049639</strain>
    </source>
</reference>
<comment type="caution">
    <text evidence="2">The sequence shown here is derived from an EMBL/GenBank/DDBJ whole genome shotgun (WGS) entry which is preliminary data.</text>
</comment>
<dbReference type="SUPFAM" id="SSF54593">
    <property type="entry name" value="Glyoxalase/Bleomycin resistance protein/Dihydroxybiphenyl dioxygenase"/>
    <property type="match status" value="1"/>
</dbReference>
<evidence type="ECO:0000259" key="1">
    <source>
        <dbReference type="PROSITE" id="PS51819"/>
    </source>
</evidence>
<dbReference type="PROSITE" id="PS51819">
    <property type="entry name" value="VOC"/>
    <property type="match status" value="1"/>
</dbReference>
<dbReference type="Pfam" id="PF00903">
    <property type="entry name" value="Glyoxalase"/>
    <property type="match status" value="1"/>
</dbReference>
<dbReference type="Gene3D" id="3.10.180.10">
    <property type="entry name" value="2,3-Dihydroxybiphenyl 1,2-Dioxygenase, domain 1"/>
    <property type="match status" value="1"/>
</dbReference>
<name>A0ABW8AKQ1_9ACTN</name>
<keyword evidence="3" id="KW-1185">Reference proteome</keyword>
<dbReference type="InterPro" id="IPR029068">
    <property type="entry name" value="Glyas_Bleomycin-R_OHBP_Dase"/>
</dbReference>
<protein>
    <submittedName>
        <fullName evidence="2">VOC family protein</fullName>
    </submittedName>
</protein>
<dbReference type="CDD" id="cd06587">
    <property type="entry name" value="VOC"/>
    <property type="match status" value="1"/>
</dbReference>
<evidence type="ECO:0000313" key="3">
    <source>
        <dbReference type="Proteomes" id="UP001612915"/>
    </source>
</evidence>
<dbReference type="RefSeq" id="WP_398277680.1">
    <property type="nucleotide sequence ID" value="NZ_JBITLV010000002.1"/>
</dbReference>
<proteinExistence type="predicted"/>
<organism evidence="2 3">
    <name type="scientific">Spongisporangium articulatum</name>
    <dbReference type="NCBI Taxonomy" id="3362603"/>
    <lineage>
        <taxon>Bacteria</taxon>
        <taxon>Bacillati</taxon>
        <taxon>Actinomycetota</taxon>
        <taxon>Actinomycetes</taxon>
        <taxon>Kineosporiales</taxon>
        <taxon>Kineosporiaceae</taxon>
        <taxon>Spongisporangium</taxon>
    </lineage>
</organism>
<feature type="domain" description="VOC" evidence="1">
    <location>
        <begin position="1"/>
        <end position="109"/>
    </location>
</feature>
<dbReference type="EMBL" id="JBITLV010000002">
    <property type="protein sequence ID" value="MFI7586960.1"/>
    <property type="molecule type" value="Genomic_DNA"/>
</dbReference>